<feature type="signal peptide" evidence="1">
    <location>
        <begin position="1"/>
        <end position="21"/>
    </location>
</feature>
<evidence type="ECO:0000313" key="3">
    <source>
        <dbReference type="Proteomes" id="UP000242869"/>
    </source>
</evidence>
<name>A0A1I5AVK0_9NEIS</name>
<evidence type="ECO:0000313" key="2">
    <source>
        <dbReference type="EMBL" id="SFN66432.1"/>
    </source>
</evidence>
<dbReference type="EMBL" id="FOVE01000014">
    <property type="protein sequence ID" value="SFN66432.1"/>
    <property type="molecule type" value="Genomic_DNA"/>
</dbReference>
<dbReference type="RefSeq" id="WP_218142695.1">
    <property type="nucleotide sequence ID" value="NZ_FOVE01000014.1"/>
</dbReference>
<feature type="chain" id="PRO_5017375450" evidence="1">
    <location>
        <begin position="22"/>
        <end position="92"/>
    </location>
</feature>
<organism evidence="2 3">
    <name type="scientific">Formivibrio citricus</name>
    <dbReference type="NCBI Taxonomy" id="83765"/>
    <lineage>
        <taxon>Bacteria</taxon>
        <taxon>Pseudomonadati</taxon>
        <taxon>Pseudomonadota</taxon>
        <taxon>Betaproteobacteria</taxon>
        <taxon>Neisseriales</taxon>
        <taxon>Chitinibacteraceae</taxon>
        <taxon>Formivibrio</taxon>
    </lineage>
</organism>
<keyword evidence="1" id="KW-0732">Signal</keyword>
<evidence type="ECO:0000256" key="1">
    <source>
        <dbReference type="SAM" id="SignalP"/>
    </source>
</evidence>
<reference evidence="3" key="1">
    <citation type="submission" date="2016-10" db="EMBL/GenBank/DDBJ databases">
        <authorList>
            <person name="Varghese N."/>
            <person name="Submissions S."/>
        </authorList>
    </citation>
    <scope>NUCLEOTIDE SEQUENCE [LARGE SCALE GENOMIC DNA]</scope>
    <source>
        <strain evidence="3">DSM 6150</strain>
    </source>
</reference>
<dbReference type="AlphaFoldDB" id="A0A1I5AVK0"/>
<dbReference type="STRING" id="83765.SAMN05660284_02006"/>
<accession>A0A1I5AVK0</accession>
<protein>
    <submittedName>
        <fullName evidence="2">Uncharacterized protein</fullName>
    </submittedName>
</protein>
<gene>
    <name evidence="2" type="ORF">SAMN05660284_02006</name>
</gene>
<proteinExistence type="predicted"/>
<sequence length="92" mass="10255">MMLRLAIVFSLLLPGASFARAPISDTQIKQQIIKDSLANYPGNCPCPYNTDRAGRNCGKRSAYSKPGGYAPLCYPKDVTQEMVEEWKKDNIK</sequence>
<keyword evidence="3" id="KW-1185">Reference proteome</keyword>
<dbReference type="Proteomes" id="UP000242869">
    <property type="component" value="Unassembled WGS sequence"/>
</dbReference>